<reference evidence="1 2" key="1">
    <citation type="submission" date="2018-03" db="EMBL/GenBank/DDBJ databases">
        <title>Whole genome sequencing of Histamine producing bacteria.</title>
        <authorList>
            <person name="Butler K."/>
        </authorList>
    </citation>
    <scope>NUCLEOTIDE SEQUENCE [LARGE SCALE GENOMIC DNA]</scope>
    <source>
        <strain evidence="1 2">Res.4.1</strain>
    </source>
</reference>
<proteinExistence type="predicted"/>
<comment type="caution">
    <text evidence="1">The sequence shown here is derived from an EMBL/GenBank/DDBJ whole genome shotgun (WGS) entry which is preliminary data.</text>
</comment>
<dbReference type="AlphaFoldDB" id="A0A2T3KSP7"/>
<name>A0A2T3KSP7_PHOLD</name>
<dbReference type="Proteomes" id="UP000240530">
    <property type="component" value="Unassembled WGS sequence"/>
</dbReference>
<accession>A0A2T3KSP7</accession>
<organism evidence="1 2">
    <name type="scientific">Photobacterium leiognathi subsp. mandapamensis</name>
    <name type="common">Photobacterium mandapamensis</name>
    <dbReference type="NCBI Taxonomy" id="48408"/>
    <lineage>
        <taxon>Bacteria</taxon>
        <taxon>Pseudomonadati</taxon>
        <taxon>Pseudomonadota</taxon>
        <taxon>Gammaproteobacteria</taxon>
        <taxon>Vibrionales</taxon>
        <taxon>Vibrionaceae</taxon>
        <taxon>Photobacterium</taxon>
    </lineage>
</organism>
<dbReference type="InterPro" id="IPR022080">
    <property type="entry name" value="DUF3630"/>
</dbReference>
<evidence type="ECO:0000313" key="2">
    <source>
        <dbReference type="Proteomes" id="UP000240530"/>
    </source>
</evidence>
<evidence type="ECO:0000313" key="1">
    <source>
        <dbReference type="EMBL" id="PSV09497.1"/>
    </source>
</evidence>
<protein>
    <submittedName>
        <fullName evidence="1">DUF3630 domain-containing protein</fullName>
    </submittedName>
</protein>
<dbReference type="RefSeq" id="WP_060989941.1">
    <property type="nucleotide sequence ID" value="NZ_CP131586.1"/>
</dbReference>
<gene>
    <name evidence="1" type="ORF">C0W93_14945</name>
</gene>
<dbReference type="EMBL" id="PYNS01000018">
    <property type="protein sequence ID" value="PSV09497.1"/>
    <property type="molecule type" value="Genomic_DNA"/>
</dbReference>
<dbReference type="Pfam" id="PF12305">
    <property type="entry name" value="DUF3630"/>
    <property type="match status" value="1"/>
</dbReference>
<sequence length="101" mass="11485">MTAVTSHVFGIRQFDRDARFLSIKSPEFDFDSFDTIAESLLLAIDARVVEKESNADLHIWLIDFEGCRLLLKGEHYSGALWLEAMSDDDEETLTFIASLLN</sequence>